<dbReference type="EMBL" id="GL871056">
    <property type="protein sequence ID" value="EGC35550.1"/>
    <property type="molecule type" value="Genomic_DNA"/>
</dbReference>
<dbReference type="AlphaFoldDB" id="F0ZKJ3"/>
<keyword evidence="2" id="KW-1185">Reference proteome</keyword>
<accession>F0ZKJ3</accession>
<dbReference type="Proteomes" id="UP000001064">
    <property type="component" value="Unassembled WGS sequence"/>
</dbReference>
<dbReference type="InParanoid" id="F0ZKJ3"/>
<organism evidence="1 2">
    <name type="scientific">Dictyostelium purpureum</name>
    <name type="common">Slime mold</name>
    <dbReference type="NCBI Taxonomy" id="5786"/>
    <lineage>
        <taxon>Eukaryota</taxon>
        <taxon>Amoebozoa</taxon>
        <taxon>Evosea</taxon>
        <taxon>Eumycetozoa</taxon>
        <taxon>Dictyostelia</taxon>
        <taxon>Dictyosteliales</taxon>
        <taxon>Dictyosteliaceae</taxon>
        <taxon>Dictyostelium</taxon>
    </lineage>
</organism>
<gene>
    <name evidence="1" type="ORF">DICPUDRAFT_92003</name>
</gene>
<evidence type="ECO:0000313" key="1">
    <source>
        <dbReference type="EMBL" id="EGC35550.1"/>
    </source>
</evidence>
<dbReference type="GeneID" id="10501279"/>
<dbReference type="RefSeq" id="XP_003287921.1">
    <property type="nucleotide sequence ID" value="XM_003287873.1"/>
</dbReference>
<evidence type="ECO:0000313" key="2">
    <source>
        <dbReference type="Proteomes" id="UP000001064"/>
    </source>
</evidence>
<dbReference type="KEGG" id="dpp:DICPUDRAFT_92003"/>
<reference evidence="2" key="1">
    <citation type="journal article" date="2011" name="Genome Biol.">
        <title>Comparative genomics of the social amoebae Dictyostelium discoideum and Dictyostelium purpureum.</title>
        <authorList>
            <consortium name="US DOE Joint Genome Institute (JGI-PGF)"/>
            <person name="Sucgang R."/>
            <person name="Kuo A."/>
            <person name="Tian X."/>
            <person name="Salerno W."/>
            <person name="Parikh A."/>
            <person name="Feasley C.L."/>
            <person name="Dalin E."/>
            <person name="Tu H."/>
            <person name="Huang E."/>
            <person name="Barry K."/>
            <person name="Lindquist E."/>
            <person name="Shapiro H."/>
            <person name="Bruce D."/>
            <person name="Schmutz J."/>
            <person name="Salamov A."/>
            <person name="Fey P."/>
            <person name="Gaudet P."/>
            <person name="Anjard C."/>
            <person name="Babu M.M."/>
            <person name="Basu S."/>
            <person name="Bushmanova Y."/>
            <person name="van der Wel H."/>
            <person name="Katoh-Kurasawa M."/>
            <person name="Dinh C."/>
            <person name="Coutinho P.M."/>
            <person name="Saito T."/>
            <person name="Elias M."/>
            <person name="Schaap P."/>
            <person name="Kay R.R."/>
            <person name="Henrissat B."/>
            <person name="Eichinger L."/>
            <person name="Rivero F."/>
            <person name="Putnam N.H."/>
            <person name="West C.M."/>
            <person name="Loomis W.F."/>
            <person name="Chisholm R.L."/>
            <person name="Shaulsky G."/>
            <person name="Strassmann J.E."/>
            <person name="Queller D.C."/>
            <person name="Kuspa A."/>
            <person name="Grigoriev I.V."/>
        </authorList>
    </citation>
    <scope>NUCLEOTIDE SEQUENCE [LARGE SCALE GENOMIC DNA]</scope>
    <source>
        <strain evidence="2">QSDP1</strain>
    </source>
</reference>
<dbReference type="VEuPathDB" id="AmoebaDB:DICPUDRAFT_92003"/>
<protein>
    <submittedName>
        <fullName evidence="1">Uncharacterized protein</fullName>
    </submittedName>
</protein>
<name>F0ZKJ3_DICPU</name>
<proteinExistence type="predicted"/>
<sequence>MLGPWTQVPNEPKSEIPTLKDELTVIKVEVEGGGEGAVQIVSTNFPPKRHYFQDSGEFSDNYKGVKITIVNEGLTNLKISTNYNF</sequence>